<keyword evidence="13" id="KW-1185">Reference proteome</keyword>
<evidence type="ECO:0000256" key="4">
    <source>
        <dbReference type="ARBA" id="ARBA00022927"/>
    </source>
</evidence>
<accession>A0ABQ9X168</accession>
<sequence length="243" mass="27294">MPLFYSCVAQNTTVLSECSSITGNLGQIARSFLSHPSTRSQKTSFMTDEYMIFSSISSNLTFICLADQTFPQNDAFAFLSAVEESFLQRYGLVSQSLPPLSKREFNTTLHALMTSHSHATVDRITRAENDIDDLKNVLHSNVETLLNRQEKLELLVDDSNELDSIAANFSKGSRGLKRTMWWKNVLIGASIAVGIILIVFFITVLVCGGFTFKYCKVQTPKPIETEQMIVKLSEVFRPLKEEM</sequence>
<evidence type="ECO:0000256" key="7">
    <source>
        <dbReference type="ARBA" id="ARBA00046280"/>
    </source>
</evidence>
<dbReference type="InterPro" id="IPR001388">
    <property type="entry name" value="Synaptobrevin-like"/>
</dbReference>
<dbReference type="PROSITE" id="PS50859">
    <property type="entry name" value="LONGIN"/>
    <property type="match status" value="1"/>
</dbReference>
<dbReference type="Gene3D" id="1.20.5.110">
    <property type="match status" value="1"/>
</dbReference>
<keyword evidence="2" id="KW-0813">Transport</keyword>
<keyword evidence="6 9" id="KW-0472">Membrane</keyword>
<evidence type="ECO:0000313" key="12">
    <source>
        <dbReference type="EMBL" id="KAK2945435.1"/>
    </source>
</evidence>
<dbReference type="InterPro" id="IPR042855">
    <property type="entry name" value="V_SNARE_CC"/>
</dbReference>
<keyword evidence="5 9" id="KW-1133">Transmembrane helix</keyword>
<comment type="similarity">
    <text evidence="1">Belongs to the synaptobrevin family.</text>
</comment>
<evidence type="ECO:0000256" key="8">
    <source>
        <dbReference type="PROSITE-ProRule" id="PRU00290"/>
    </source>
</evidence>
<proteinExistence type="inferred from homology"/>
<evidence type="ECO:0000313" key="13">
    <source>
        <dbReference type="Proteomes" id="UP001281761"/>
    </source>
</evidence>
<dbReference type="SUPFAM" id="SSF64356">
    <property type="entry name" value="SNARE-like"/>
    <property type="match status" value="1"/>
</dbReference>
<dbReference type="Gene3D" id="3.30.450.50">
    <property type="entry name" value="Longin domain"/>
    <property type="match status" value="1"/>
</dbReference>
<evidence type="ECO:0000256" key="5">
    <source>
        <dbReference type="ARBA" id="ARBA00022989"/>
    </source>
</evidence>
<comment type="caution">
    <text evidence="12">The sequence shown here is derived from an EMBL/GenBank/DDBJ whole genome shotgun (WGS) entry which is preliminary data.</text>
</comment>
<comment type="subcellular location">
    <subcellularLocation>
        <location evidence="7">Endomembrane system</location>
        <topology evidence="7">Single-pass type IV membrane protein</topology>
    </subcellularLocation>
</comment>
<dbReference type="SMART" id="SM01270">
    <property type="entry name" value="Longin"/>
    <property type="match status" value="1"/>
</dbReference>
<dbReference type="InterPro" id="IPR051097">
    <property type="entry name" value="Synaptobrevin-like_transport"/>
</dbReference>
<keyword evidence="4" id="KW-0653">Protein transport</keyword>
<dbReference type="EMBL" id="JARBJD010000261">
    <property type="protein sequence ID" value="KAK2945435.1"/>
    <property type="molecule type" value="Genomic_DNA"/>
</dbReference>
<keyword evidence="8" id="KW-0175">Coiled coil</keyword>
<evidence type="ECO:0000259" key="10">
    <source>
        <dbReference type="PROSITE" id="PS50859"/>
    </source>
</evidence>
<evidence type="ECO:0000256" key="6">
    <source>
        <dbReference type="ARBA" id="ARBA00023136"/>
    </source>
</evidence>
<dbReference type="PROSITE" id="PS50892">
    <property type="entry name" value="V_SNARE"/>
    <property type="match status" value="1"/>
</dbReference>
<reference evidence="12 13" key="1">
    <citation type="journal article" date="2022" name="bioRxiv">
        <title>Genomics of Preaxostyla Flagellates Illuminates Evolutionary Transitions and the Path Towards Mitochondrial Loss.</title>
        <authorList>
            <person name="Novak L.V.F."/>
            <person name="Treitli S.C."/>
            <person name="Pyrih J."/>
            <person name="Halakuc P."/>
            <person name="Pipaliya S.V."/>
            <person name="Vacek V."/>
            <person name="Brzon O."/>
            <person name="Soukal P."/>
            <person name="Eme L."/>
            <person name="Dacks J.B."/>
            <person name="Karnkowska A."/>
            <person name="Elias M."/>
            <person name="Hampl V."/>
        </authorList>
    </citation>
    <scope>NUCLEOTIDE SEQUENCE [LARGE SCALE GENOMIC DNA]</scope>
    <source>
        <strain evidence="12">NAU3</strain>
        <tissue evidence="12">Gut</tissue>
    </source>
</reference>
<evidence type="ECO:0000256" key="3">
    <source>
        <dbReference type="ARBA" id="ARBA00022692"/>
    </source>
</evidence>
<dbReference type="InterPro" id="IPR010908">
    <property type="entry name" value="Longin_dom"/>
</dbReference>
<dbReference type="Pfam" id="PF00957">
    <property type="entry name" value="Synaptobrevin"/>
    <property type="match status" value="1"/>
</dbReference>
<evidence type="ECO:0000256" key="2">
    <source>
        <dbReference type="ARBA" id="ARBA00022448"/>
    </source>
</evidence>
<dbReference type="PRINTS" id="PR00219">
    <property type="entry name" value="SYNAPTOBREVN"/>
</dbReference>
<evidence type="ECO:0000256" key="9">
    <source>
        <dbReference type="SAM" id="Phobius"/>
    </source>
</evidence>
<protein>
    <submittedName>
        <fullName evidence="12">Vesicle-associated membrane protein</fullName>
    </submittedName>
</protein>
<feature type="domain" description="V-SNARE coiled-coil homology" evidence="11">
    <location>
        <begin position="123"/>
        <end position="183"/>
    </location>
</feature>
<dbReference type="PANTHER" id="PTHR21136">
    <property type="entry name" value="SNARE PROTEINS"/>
    <property type="match status" value="1"/>
</dbReference>
<gene>
    <name evidence="12" type="ORF">BLNAU_19652</name>
</gene>
<dbReference type="CDD" id="cd14824">
    <property type="entry name" value="Longin"/>
    <property type="match status" value="1"/>
</dbReference>
<dbReference type="Pfam" id="PF13774">
    <property type="entry name" value="Longin"/>
    <property type="match status" value="1"/>
</dbReference>
<name>A0ABQ9X168_9EUKA</name>
<feature type="transmembrane region" description="Helical" evidence="9">
    <location>
        <begin position="185"/>
        <end position="212"/>
    </location>
</feature>
<dbReference type="InterPro" id="IPR011012">
    <property type="entry name" value="Longin-like_dom_sf"/>
</dbReference>
<evidence type="ECO:0000259" key="11">
    <source>
        <dbReference type="PROSITE" id="PS50892"/>
    </source>
</evidence>
<dbReference type="SUPFAM" id="SSF58038">
    <property type="entry name" value="SNARE fusion complex"/>
    <property type="match status" value="1"/>
</dbReference>
<evidence type="ECO:0000256" key="1">
    <source>
        <dbReference type="ARBA" id="ARBA00008025"/>
    </source>
</evidence>
<dbReference type="PANTHER" id="PTHR21136:SF168">
    <property type="entry name" value="VESICLE-ASSOCIATED MEMBRANE PROTEIN 9"/>
    <property type="match status" value="1"/>
</dbReference>
<feature type="domain" description="Longin" evidence="10">
    <location>
        <begin position="3"/>
        <end position="109"/>
    </location>
</feature>
<organism evidence="12 13">
    <name type="scientific">Blattamonas nauphoetae</name>
    <dbReference type="NCBI Taxonomy" id="2049346"/>
    <lineage>
        <taxon>Eukaryota</taxon>
        <taxon>Metamonada</taxon>
        <taxon>Preaxostyla</taxon>
        <taxon>Oxymonadida</taxon>
        <taxon>Blattamonas</taxon>
    </lineage>
</organism>
<dbReference type="Proteomes" id="UP001281761">
    <property type="component" value="Unassembled WGS sequence"/>
</dbReference>
<keyword evidence="3 9" id="KW-0812">Transmembrane</keyword>